<dbReference type="OrthoDB" id="4535840at2"/>
<dbReference type="InterPro" id="IPR025751">
    <property type="entry name" value="RsbRD_N_dom"/>
</dbReference>
<accession>A0A7K0DKA8</accession>
<dbReference type="InterPro" id="IPR051448">
    <property type="entry name" value="CdaR-like_regulators"/>
</dbReference>
<dbReference type="RefSeq" id="WP_153340201.1">
    <property type="nucleotide sequence ID" value="NZ_WEGI01000003.1"/>
</dbReference>
<feature type="region of interest" description="Disordered" evidence="1">
    <location>
        <begin position="1"/>
        <end position="49"/>
    </location>
</feature>
<feature type="domain" description="RsbT co-antagonist protein RsbRD N-terminal" evidence="3">
    <location>
        <begin position="41"/>
        <end position="156"/>
    </location>
</feature>
<dbReference type="Proteomes" id="UP000431401">
    <property type="component" value="Unassembled WGS sequence"/>
</dbReference>
<organism evidence="4 5">
    <name type="scientific">Nocardia aurantia</name>
    <dbReference type="NCBI Taxonomy" id="2585199"/>
    <lineage>
        <taxon>Bacteria</taxon>
        <taxon>Bacillati</taxon>
        <taxon>Actinomycetota</taxon>
        <taxon>Actinomycetes</taxon>
        <taxon>Mycobacteriales</taxon>
        <taxon>Nocardiaceae</taxon>
        <taxon>Nocardia</taxon>
    </lineage>
</organism>
<proteinExistence type="predicted"/>
<reference evidence="4 5" key="1">
    <citation type="submission" date="2019-10" db="EMBL/GenBank/DDBJ databases">
        <title>Nocardia macrotermitis sp. nov. and Nocardia aurantia sp. nov., isolated from the gut of fungus growing-termite Macrotermes natalensis.</title>
        <authorList>
            <person name="Benndorf R."/>
            <person name="Schwitalla J."/>
            <person name="Martin K."/>
            <person name="De Beer W."/>
            <person name="Kaster A.-K."/>
            <person name="Vollmers J."/>
            <person name="Poulsen M."/>
            <person name="Beemelmanns C."/>
        </authorList>
    </citation>
    <scope>NUCLEOTIDE SEQUENCE [LARGE SCALE GENOMIC DNA]</scope>
    <source>
        <strain evidence="4 5">RB56</strain>
    </source>
</reference>
<comment type="caution">
    <text evidence="4">The sequence shown here is derived from an EMBL/GenBank/DDBJ whole genome shotgun (WGS) entry which is preliminary data.</text>
</comment>
<feature type="domain" description="PucR C-terminal helix-turn-helix" evidence="2">
    <location>
        <begin position="345"/>
        <end position="403"/>
    </location>
</feature>
<evidence type="ECO:0000256" key="1">
    <source>
        <dbReference type="SAM" id="MobiDB-lite"/>
    </source>
</evidence>
<dbReference type="InterPro" id="IPR042070">
    <property type="entry name" value="PucR_C-HTH_sf"/>
</dbReference>
<name>A0A7K0DKA8_9NOCA</name>
<sequence>MTRSAPVLGRARPLRAAGPGVHPPAGRHIPRPPEAALADRFRPGDGSDEADLPAALRNCLALAAGAGEEPDPAVTVDLVGRAARWAREGVDLDAVLRGLHETVRGELAAIAAERRRPDELPGLFEAALRLLETVTVAVTAAYLDEHRQAARHHQTAAQTLVTALLSGHGRTALAQRTGIGVAPAYQVVALAIPPHPGERDGHGNPESAARRKLRRLQSALAPTLGSRALSLLSIDGGIVLVPLDPRDGAATARLGAQTMTADTVEVLSEAASVPLTAAVVDGDTERIPELAGQARELLDLVRSLGRPPGLYRLADVAVEYQLTRPGPAREHLAALLGPLAPHPDLLETLRIYLDSGLDRKAAARRLEIHPNSVSHRMRRVERLAGVDLSHPAGISRASLALLALDLISDSHT</sequence>
<evidence type="ECO:0000313" key="5">
    <source>
        <dbReference type="Proteomes" id="UP000431401"/>
    </source>
</evidence>
<keyword evidence="5" id="KW-1185">Reference proteome</keyword>
<dbReference type="Pfam" id="PF13556">
    <property type="entry name" value="HTH_30"/>
    <property type="match status" value="1"/>
</dbReference>
<dbReference type="Gene3D" id="1.10.10.2840">
    <property type="entry name" value="PucR C-terminal helix-turn-helix domain"/>
    <property type="match status" value="1"/>
</dbReference>
<dbReference type="InterPro" id="IPR025736">
    <property type="entry name" value="PucR_C-HTH_dom"/>
</dbReference>
<evidence type="ECO:0000313" key="4">
    <source>
        <dbReference type="EMBL" id="MQY26236.1"/>
    </source>
</evidence>
<protein>
    <recommendedName>
        <fullName evidence="6">Transcriptional regulator</fullName>
    </recommendedName>
</protein>
<evidence type="ECO:0000259" key="3">
    <source>
        <dbReference type="Pfam" id="PF14361"/>
    </source>
</evidence>
<dbReference type="PANTHER" id="PTHR33744:SF1">
    <property type="entry name" value="DNA-BINDING TRANSCRIPTIONAL ACTIVATOR ADER"/>
    <property type="match status" value="1"/>
</dbReference>
<dbReference type="PANTHER" id="PTHR33744">
    <property type="entry name" value="CARBOHYDRATE DIACID REGULATOR"/>
    <property type="match status" value="1"/>
</dbReference>
<gene>
    <name evidence="4" type="ORF">NRB56_17980</name>
</gene>
<evidence type="ECO:0000259" key="2">
    <source>
        <dbReference type="Pfam" id="PF13556"/>
    </source>
</evidence>
<evidence type="ECO:0008006" key="6">
    <source>
        <dbReference type="Google" id="ProtNLM"/>
    </source>
</evidence>
<dbReference type="EMBL" id="WEGI01000003">
    <property type="protein sequence ID" value="MQY26236.1"/>
    <property type="molecule type" value="Genomic_DNA"/>
</dbReference>
<dbReference type="AlphaFoldDB" id="A0A7K0DKA8"/>
<dbReference type="Pfam" id="PF14361">
    <property type="entry name" value="RsbRD_N"/>
    <property type="match status" value="1"/>
</dbReference>